<feature type="chain" id="PRO_5009214605" description="DUF922 domain-containing protein" evidence="1">
    <location>
        <begin position="19"/>
        <end position="232"/>
    </location>
</feature>
<dbReference type="AlphaFoldDB" id="A0A1E8PPJ6"/>
<dbReference type="EMBL" id="MAQB02000006">
    <property type="protein sequence ID" value="OFJ47549.1"/>
    <property type="molecule type" value="Genomic_DNA"/>
</dbReference>
<protein>
    <recommendedName>
        <fullName evidence="4">DUF922 domain-containing protein</fullName>
    </recommendedName>
</protein>
<accession>A0A1E8PPJ6</accession>
<reference evidence="2 3" key="1">
    <citation type="submission" date="2016-10" db="EMBL/GenBank/DDBJ databases">
        <title>Updated version of Genome Assembly of Janthinobacterium lividum ERGS5:01.</title>
        <authorList>
            <person name="Kumar R."/>
            <person name="Acharya V."/>
            <person name="Singh D."/>
        </authorList>
    </citation>
    <scope>NUCLEOTIDE SEQUENCE [LARGE SCALE GENOMIC DNA]</scope>
    <source>
        <strain evidence="2 3">ERGS5:01</strain>
    </source>
</reference>
<evidence type="ECO:0008006" key="4">
    <source>
        <dbReference type="Google" id="ProtNLM"/>
    </source>
</evidence>
<proteinExistence type="predicted"/>
<evidence type="ECO:0000313" key="3">
    <source>
        <dbReference type="Proteomes" id="UP000092634"/>
    </source>
</evidence>
<evidence type="ECO:0000256" key="1">
    <source>
        <dbReference type="SAM" id="SignalP"/>
    </source>
</evidence>
<keyword evidence="1" id="KW-0732">Signal</keyword>
<gene>
    <name evidence="2" type="ORF">BA896_017050</name>
</gene>
<dbReference type="Proteomes" id="UP000092634">
    <property type="component" value="Unassembled WGS sequence"/>
</dbReference>
<name>A0A1E8PPJ6_9BURK</name>
<feature type="signal peptide" evidence="1">
    <location>
        <begin position="1"/>
        <end position="18"/>
    </location>
</feature>
<evidence type="ECO:0000313" key="2">
    <source>
        <dbReference type="EMBL" id="OFJ47549.1"/>
    </source>
</evidence>
<sequence length="232" mass="25569">MRKVIFLLLAGVTFGAQAQARTPFQVRCEDTISKTVSVLTAQQNGYSIDTHLPYKALTVMKGMARANTWVLGLTKTESQVQIGLAGPMLQDPASGYECVAPQISVKLNYAPVVIYIGREFAPGTCAYDEILTHELRHMKTYMEHLPRVEKTVRAALAKRFEARPLYAPSGTAKSALAREIDTGWLPYVKAEMRKVEVLQAAIDTPQEYARLSKACNGEIQTILAGKTQAAQH</sequence>
<comment type="caution">
    <text evidence="2">The sequence shown here is derived from an EMBL/GenBank/DDBJ whole genome shotgun (WGS) entry which is preliminary data.</text>
</comment>
<organism evidence="2 3">
    <name type="scientific">Janthinobacterium lividum</name>
    <dbReference type="NCBI Taxonomy" id="29581"/>
    <lineage>
        <taxon>Bacteria</taxon>
        <taxon>Pseudomonadati</taxon>
        <taxon>Pseudomonadota</taxon>
        <taxon>Betaproteobacteria</taxon>
        <taxon>Burkholderiales</taxon>
        <taxon>Oxalobacteraceae</taxon>
        <taxon>Janthinobacterium</taxon>
    </lineage>
</organism>